<dbReference type="PROSITE" id="PS01327">
    <property type="entry name" value="MSCL"/>
    <property type="match status" value="1"/>
</dbReference>
<keyword evidence="12" id="KW-1185">Reference proteome</keyword>
<evidence type="ECO:0000313" key="11">
    <source>
        <dbReference type="EMBL" id="EFI84432.1"/>
    </source>
</evidence>
<dbReference type="RefSeq" id="WP_003758194.1">
    <property type="nucleotide sequence ID" value="NZ_GL538353.1"/>
</dbReference>
<organism evidence="11 12">
    <name type="scientific">Listeria grayi DSM 20601</name>
    <dbReference type="NCBI Taxonomy" id="525367"/>
    <lineage>
        <taxon>Bacteria</taxon>
        <taxon>Bacillati</taxon>
        <taxon>Bacillota</taxon>
        <taxon>Bacilli</taxon>
        <taxon>Bacillales</taxon>
        <taxon>Listeriaceae</taxon>
        <taxon>Listeria</taxon>
    </lineage>
</organism>
<comment type="caution">
    <text evidence="11">The sequence shown here is derived from an EMBL/GenBank/DDBJ whole genome shotgun (WGS) entry which is preliminary data.</text>
</comment>
<dbReference type="eggNOG" id="COG1970">
    <property type="taxonomic scope" value="Bacteria"/>
</dbReference>
<dbReference type="GO" id="GO:0008381">
    <property type="term" value="F:mechanosensitive monoatomic ion channel activity"/>
    <property type="evidence" value="ECO:0007669"/>
    <property type="project" value="UniProtKB-UniRule"/>
</dbReference>
<evidence type="ECO:0000256" key="10">
    <source>
        <dbReference type="HAMAP-Rule" id="MF_00115"/>
    </source>
</evidence>
<keyword evidence="3 10" id="KW-0813">Transport</keyword>
<evidence type="ECO:0000256" key="5">
    <source>
        <dbReference type="ARBA" id="ARBA00022692"/>
    </source>
</evidence>
<dbReference type="Proteomes" id="UP000010119">
    <property type="component" value="Unassembled WGS sequence"/>
</dbReference>
<keyword evidence="4 10" id="KW-1003">Cell membrane</keyword>
<dbReference type="InterPro" id="IPR019823">
    <property type="entry name" value="Mechanosensitive_channel_CS"/>
</dbReference>
<dbReference type="SUPFAM" id="SSF81330">
    <property type="entry name" value="Gated mechanosensitive channel"/>
    <property type="match status" value="1"/>
</dbReference>
<evidence type="ECO:0000256" key="6">
    <source>
        <dbReference type="ARBA" id="ARBA00022989"/>
    </source>
</evidence>
<keyword evidence="9 10" id="KW-0407">Ion channel</keyword>
<dbReference type="Pfam" id="PF01741">
    <property type="entry name" value="MscL"/>
    <property type="match status" value="1"/>
</dbReference>
<dbReference type="PANTHER" id="PTHR30266">
    <property type="entry name" value="MECHANOSENSITIVE CHANNEL MSCL"/>
    <property type="match status" value="1"/>
</dbReference>
<evidence type="ECO:0000313" key="12">
    <source>
        <dbReference type="Proteomes" id="UP000010119"/>
    </source>
</evidence>
<gene>
    <name evidence="10 11" type="primary">mscL</name>
    <name evidence="11" type="ORF">HMPREF0556_10985</name>
</gene>
<dbReference type="NCBIfam" id="TIGR00220">
    <property type="entry name" value="mscL"/>
    <property type="match status" value="1"/>
</dbReference>
<comment type="subcellular location">
    <subcellularLocation>
        <location evidence="1 10">Cell membrane</location>
        <topology evidence="1 10">Multi-pass membrane protein</topology>
    </subcellularLocation>
</comment>
<dbReference type="GO" id="GO:0005886">
    <property type="term" value="C:plasma membrane"/>
    <property type="evidence" value="ECO:0007669"/>
    <property type="project" value="UniProtKB-SubCell"/>
</dbReference>
<keyword evidence="5 10" id="KW-0812">Transmembrane</keyword>
<evidence type="ECO:0000256" key="4">
    <source>
        <dbReference type="ARBA" id="ARBA00022475"/>
    </source>
</evidence>
<dbReference type="HOGENOM" id="CLU_095787_0_0_9"/>
<comment type="function">
    <text evidence="10">Channel that opens in response to stretch forces in the membrane lipid bilayer. May participate in the regulation of osmotic pressure changes within the cell.</text>
</comment>
<dbReference type="InterPro" id="IPR001185">
    <property type="entry name" value="MS_channel"/>
</dbReference>
<dbReference type="InterPro" id="IPR036019">
    <property type="entry name" value="MscL_channel"/>
</dbReference>
<keyword evidence="6 10" id="KW-1133">Transmembrane helix</keyword>
<evidence type="ECO:0000256" key="9">
    <source>
        <dbReference type="ARBA" id="ARBA00023303"/>
    </source>
</evidence>
<dbReference type="PANTHER" id="PTHR30266:SF2">
    <property type="entry name" value="LARGE-CONDUCTANCE MECHANOSENSITIVE CHANNEL"/>
    <property type="match status" value="1"/>
</dbReference>
<name>D7UXM4_LISGR</name>
<protein>
    <recommendedName>
        <fullName evidence="10">Large-conductance mechanosensitive channel</fullName>
    </recommendedName>
</protein>
<keyword evidence="8 10" id="KW-0472">Membrane</keyword>
<dbReference type="InterPro" id="IPR037673">
    <property type="entry name" value="MSC/AndL"/>
</dbReference>
<evidence type="ECO:0000256" key="7">
    <source>
        <dbReference type="ARBA" id="ARBA00023065"/>
    </source>
</evidence>
<comment type="subunit">
    <text evidence="10">Homopentamer.</text>
</comment>
<dbReference type="AlphaFoldDB" id="D7UXM4"/>
<evidence type="ECO:0000256" key="1">
    <source>
        <dbReference type="ARBA" id="ARBA00004651"/>
    </source>
</evidence>
<dbReference type="EMBL" id="ACCR02000003">
    <property type="protein sequence ID" value="EFI84432.1"/>
    <property type="molecule type" value="Genomic_DNA"/>
</dbReference>
<proteinExistence type="inferred from homology"/>
<keyword evidence="7 10" id="KW-0406">Ion transport</keyword>
<feature type="transmembrane region" description="Helical" evidence="10">
    <location>
        <begin position="20"/>
        <end position="49"/>
    </location>
</feature>
<evidence type="ECO:0000256" key="2">
    <source>
        <dbReference type="ARBA" id="ARBA00007254"/>
    </source>
</evidence>
<dbReference type="NCBIfam" id="NF001843">
    <property type="entry name" value="PRK00567.1-4"/>
    <property type="match status" value="1"/>
</dbReference>
<dbReference type="Gene3D" id="1.10.1200.120">
    <property type="entry name" value="Large-conductance mechanosensitive channel, MscL, domain 1"/>
    <property type="match status" value="1"/>
</dbReference>
<comment type="similarity">
    <text evidence="2 10">Belongs to the MscL family.</text>
</comment>
<dbReference type="STRING" id="525367.HMPREF0556_10985"/>
<accession>D7UXM4</accession>
<evidence type="ECO:0000256" key="3">
    <source>
        <dbReference type="ARBA" id="ARBA00022448"/>
    </source>
</evidence>
<dbReference type="PRINTS" id="PR01264">
    <property type="entry name" value="MECHCHANNEL"/>
</dbReference>
<sequence length="128" mass="14226">MKNFIAEFKIFALRGNVLDLAVGVVIGAAFGKIVSSLVDYIIMPLVGLILGGLDFSKLSFTVGDAVIKYGAFIQSIVDFVIIAFAIFLFIKLINTLSRKKTEEPEPEPTVSEQYLEEIRNLLRNQNQQ</sequence>
<dbReference type="NCBIfam" id="NF010560">
    <property type="entry name" value="PRK13955.1"/>
    <property type="match status" value="1"/>
</dbReference>
<evidence type="ECO:0000256" key="8">
    <source>
        <dbReference type="ARBA" id="ARBA00023136"/>
    </source>
</evidence>
<dbReference type="HAMAP" id="MF_00115">
    <property type="entry name" value="MscL"/>
    <property type="match status" value="1"/>
</dbReference>
<reference evidence="11" key="1">
    <citation type="submission" date="2010-06" db="EMBL/GenBank/DDBJ databases">
        <authorList>
            <person name="Muzny D."/>
            <person name="Qin X."/>
            <person name="Buhay C."/>
            <person name="Dugan-Rocha S."/>
            <person name="Ding Y."/>
            <person name="Chen G."/>
            <person name="Hawes A."/>
            <person name="Holder M."/>
            <person name="Jhangiani S."/>
            <person name="Johnson A."/>
            <person name="Khan Z."/>
            <person name="Li Z."/>
            <person name="Liu W."/>
            <person name="Liu X."/>
            <person name="Perez L."/>
            <person name="Shen H."/>
            <person name="Wang Q."/>
            <person name="Watt J."/>
            <person name="Xi L."/>
            <person name="Xin Y."/>
            <person name="Zhou J."/>
            <person name="Deng J."/>
            <person name="Jiang H."/>
            <person name="Liu Y."/>
            <person name="Qu J."/>
            <person name="Song X.-Z."/>
            <person name="Zhang L."/>
            <person name="Villasana D."/>
            <person name="Johnson A."/>
            <person name="Liu J."/>
            <person name="Liyanage D."/>
            <person name="Lorensuhewa L."/>
            <person name="Robinson T."/>
            <person name="Song A."/>
            <person name="Song B.-B."/>
            <person name="Dinh H."/>
            <person name="Thornton R."/>
            <person name="Coyle M."/>
            <person name="Francisco L."/>
            <person name="Jackson L."/>
            <person name="Javaid M."/>
            <person name="Korchina V."/>
            <person name="Kovar C."/>
            <person name="Mata R."/>
            <person name="Mathew T."/>
            <person name="Ngo R."/>
            <person name="Nguyen L."/>
            <person name="Nguyen N."/>
            <person name="Okwuonu G."/>
            <person name="Ongeri F."/>
            <person name="Pham C."/>
            <person name="Simmons D."/>
            <person name="Wilczek-Boney K."/>
            <person name="Hale W."/>
            <person name="Jakkamsetti A."/>
            <person name="Pham P."/>
            <person name="Ruth R."/>
            <person name="San Lucas F."/>
            <person name="Warren J."/>
            <person name="Zhang J."/>
            <person name="Zhao Z."/>
            <person name="Zhou C."/>
            <person name="Zhu D."/>
            <person name="Lee S."/>
            <person name="Bess C."/>
            <person name="Blankenburg K."/>
            <person name="Forbes L."/>
            <person name="Fu Q."/>
            <person name="Gubbala S."/>
            <person name="Hirani K."/>
            <person name="Jayaseelan J.C."/>
            <person name="Lara F."/>
            <person name="Munidasa M."/>
            <person name="Palculict T."/>
            <person name="Patil S."/>
            <person name="Pu L.-L."/>
            <person name="Saada N."/>
            <person name="Tang L."/>
            <person name="Weissenberger G."/>
            <person name="Zhu Y."/>
            <person name="Hemphill L."/>
            <person name="Shang Y."/>
            <person name="Youmans B."/>
            <person name="Ayvaz T."/>
            <person name="Ross M."/>
            <person name="Santibanez J."/>
            <person name="Aqrawi P."/>
            <person name="Gross S."/>
            <person name="Joshi V."/>
            <person name="Fowler G."/>
            <person name="Nazareth L."/>
            <person name="Reid J."/>
            <person name="Worley K."/>
            <person name="Petrosino J."/>
            <person name="Highlander S."/>
            <person name="Gibbs R."/>
        </authorList>
    </citation>
    <scope>NUCLEOTIDE SEQUENCE [LARGE SCALE GENOMIC DNA]</scope>
    <source>
        <strain evidence="11">DSM 20601</strain>
    </source>
</reference>
<feature type="transmembrane region" description="Helical" evidence="10">
    <location>
        <begin position="69"/>
        <end position="90"/>
    </location>
</feature>